<dbReference type="PANTHER" id="PTHR47245">
    <property type="entry name" value="PEPTIDYLPROLYL ISOMERASE"/>
    <property type="match status" value="1"/>
</dbReference>
<feature type="transmembrane region" description="Helical" evidence="2">
    <location>
        <begin position="34"/>
        <end position="51"/>
    </location>
</feature>
<sequence length="356" mass="40878">SDILKKLPLNLNLGHTFLTDFWSDFMFVIKKSNLFPATTIFFIFYFGLAYADTKPLGIHQIPPIPDVVARVNGSDISAKHIKFQFTQVLKKSQAPFTAAQKEKIVRKVIDKEVVRELMYQEGQKLNLVADPKFVEAELQELKAAYKNENDFKKALLERDITEDDLKKSIQVDSQAQTILKQQVKGMIGIDDDLVEKYYKDNRENFRRPTAYRASHILIMPFSPELIKNSKIEDLQKNKKELRDKARKKILEIQEQLKDGIDIGELAKKYSHDESTSQNGGDLGFFYAEAVERSFADVVAKLQVGKISDIVETKFGFHLIKLTETKPGEYAPFSDMKEAIQEHLFMEGARDRVSDYI</sequence>
<dbReference type="Pfam" id="PF00639">
    <property type="entry name" value="Rotamase"/>
    <property type="match status" value="1"/>
</dbReference>
<keyword evidence="2" id="KW-0812">Transmembrane</keyword>
<keyword evidence="1" id="KW-0175">Coiled coil</keyword>
<proteinExistence type="predicted"/>
<accession>A0A382IR56</accession>
<dbReference type="InterPro" id="IPR046357">
    <property type="entry name" value="PPIase_dom_sf"/>
</dbReference>
<feature type="non-terminal residue" evidence="4">
    <location>
        <position position="356"/>
    </location>
</feature>
<dbReference type="GO" id="GO:0003755">
    <property type="term" value="F:peptidyl-prolyl cis-trans isomerase activity"/>
    <property type="evidence" value="ECO:0007669"/>
    <property type="project" value="InterPro"/>
</dbReference>
<dbReference type="Gene3D" id="3.10.50.40">
    <property type="match status" value="1"/>
</dbReference>
<dbReference type="Gene3D" id="1.10.4030.10">
    <property type="entry name" value="Porin chaperone SurA, peptide-binding domain"/>
    <property type="match status" value="1"/>
</dbReference>
<organism evidence="4">
    <name type="scientific">marine metagenome</name>
    <dbReference type="NCBI Taxonomy" id="408172"/>
    <lineage>
        <taxon>unclassified sequences</taxon>
        <taxon>metagenomes</taxon>
        <taxon>ecological metagenomes</taxon>
    </lineage>
</organism>
<evidence type="ECO:0000256" key="2">
    <source>
        <dbReference type="SAM" id="Phobius"/>
    </source>
</evidence>
<evidence type="ECO:0000313" key="4">
    <source>
        <dbReference type="EMBL" id="SVC01667.1"/>
    </source>
</evidence>
<gene>
    <name evidence="4" type="ORF">METZ01_LOCUS254521</name>
</gene>
<feature type="non-terminal residue" evidence="4">
    <location>
        <position position="1"/>
    </location>
</feature>
<dbReference type="SUPFAM" id="SSF54534">
    <property type="entry name" value="FKBP-like"/>
    <property type="match status" value="1"/>
</dbReference>
<dbReference type="InterPro" id="IPR000297">
    <property type="entry name" value="PPIase_PpiC"/>
</dbReference>
<dbReference type="Pfam" id="PF13624">
    <property type="entry name" value="SurA_N_3"/>
    <property type="match status" value="1"/>
</dbReference>
<feature type="coiled-coil region" evidence="1">
    <location>
        <begin position="224"/>
        <end position="258"/>
    </location>
</feature>
<keyword evidence="2" id="KW-1133">Transmembrane helix</keyword>
<evidence type="ECO:0000259" key="3">
    <source>
        <dbReference type="PROSITE" id="PS50198"/>
    </source>
</evidence>
<dbReference type="SUPFAM" id="SSF109998">
    <property type="entry name" value="Triger factor/SurA peptide-binding domain-like"/>
    <property type="match status" value="1"/>
</dbReference>
<keyword evidence="2" id="KW-0472">Membrane</keyword>
<name>A0A382IR56_9ZZZZ</name>
<dbReference type="EMBL" id="UINC01068792">
    <property type="protein sequence ID" value="SVC01667.1"/>
    <property type="molecule type" value="Genomic_DNA"/>
</dbReference>
<dbReference type="PROSITE" id="PS50198">
    <property type="entry name" value="PPIC_PPIASE_2"/>
    <property type="match status" value="1"/>
</dbReference>
<protein>
    <recommendedName>
        <fullName evidence="3">PpiC domain-containing protein</fullName>
    </recommendedName>
</protein>
<dbReference type="PANTHER" id="PTHR47245:SF2">
    <property type="entry name" value="PEPTIDYL-PROLYL CIS-TRANS ISOMERASE HP_0175-RELATED"/>
    <property type="match status" value="1"/>
</dbReference>
<dbReference type="AlphaFoldDB" id="A0A382IR56"/>
<feature type="domain" description="PpiC" evidence="3">
    <location>
        <begin position="208"/>
        <end position="323"/>
    </location>
</feature>
<dbReference type="InterPro" id="IPR050245">
    <property type="entry name" value="PrsA_foldase"/>
</dbReference>
<dbReference type="InterPro" id="IPR027304">
    <property type="entry name" value="Trigger_fact/SurA_dom_sf"/>
</dbReference>
<reference evidence="4" key="1">
    <citation type="submission" date="2018-05" db="EMBL/GenBank/DDBJ databases">
        <authorList>
            <person name="Lanie J.A."/>
            <person name="Ng W.-L."/>
            <person name="Kazmierczak K.M."/>
            <person name="Andrzejewski T.M."/>
            <person name="Davidsen T.M."/>
            <person name="Wayne K.J."/>
            <person name="Tettelin H."/>
            <person name="Glass J.I."/>
            <person name="Rusch D."/>
            <person name="Podicherti R."/>
            <person name="Tsui H.-C.T."/>
            <person name="Winkler M.E."/>
        </authorList>
    </citation>
    <scope>NUCLEOTIDE SEQUENCE</scope>
</reference>
<evidence type="ECO:0000256" key="1">
    <source>
        <dbReference type="SAM" id="Coils"/>
    </source>
</evidence>